<feature type="region of interest" description="Disordered" evidence="1">
    <location>
        <begin position="190"/>
        <end position="244"/>
    </location>
</feature>
<evidence type="ECO:0000313" key="2">
    <source>
        <dbReference type="EMBL" id="GMH77048.1"/>
    </source>
</evidence>
<sequence length="244" mass="24986">MNSLVEAVEQGEKATMDDLKKIANDKGGVSEGGGEGGKDKGGKGEGKEPLPLPPPSPTAKKTPPMVPKTLYGVDGKKKKPSRPPPTTSGSKLVQRRLSAMAGKVEGEIGEGEGGGKVEGDEGAVNPLMMAGAVAGGDKVKRPSQKPSKLEGVSPLLSNIEEGGTAEPPVVEPQKKLSTLTLKERLELKKKKARATAKAERASKVVSNLQRRAGKKDGEDGGERQGSGGAGGALVAQEGGKETAL</sequence>
<dbReference type="Proteomes" id="UP001162640">
    <property type="component" value="Unassembled WGS sequence"/>
</dbReference>
<feature type="region of interest" description="Disordered" evidence="1">
    <location>
        <begin position="1"/>
        <end position="122"/>
    </location>
</feature>
<feature type="region of interest" description="Disordered" evidence="1">
    <location>
        <begin position="135"/>
        <end position="175"/>
    </location>
</feature>
<gene>
    <name evidence="2" type="ORF">TL16_g07277</name>
</gene>
<dbReference type="AlphaFoldDB" id="A0A9W7AXY0"/>
<dbReference type="EMBL" id="BLQM01000228">
    <property type="protein sequence ID" value="GMH77048.1"/>
    <property type="molecule type" value="Genomic_DNA"/>
</dbReference>
<feature type="compositionally biased region" description="Basic and acidic residues" evidence="1">
    <location>
        <begin position="36"/>
        <end position="48"/>
    </location>
</feature>
<proteinExistence type="predicted"/>
<accession>A0A9W7AXY0</accession>
<organism evidence="2 3">
    <name type="scientific">Triparma laevis f. inornata</name>
    <dbReference type="NCBI Taxonomy" id="1714386"/>
    <lineage>
        <taxon>Eukaryota</taxon>
        <taxon>Sar</taxon>
        <taxon>Stramenopiles</taxon>
        <taxon>Ochrophyta</taxon>
        <taxon>Bolidophyceae</taxon>
        <taxon>Parmales</taxon>
        <taxon>Triparmaceae</taxon>
        <taxon>Triparma</taxon>
    </lineage>
</organism>
<name>A0A9W7AXY0_9STRA</name>
<feature type="compositionally biased region" description="Basic and acidic residues" evidence="1">
    <location>
        <begin position="10"/>
        <end position="24"/>
    </location>
</feature>
<evidence type="ECO:0000313" key="3">
    <source>
        <dbReference type="Proteomes" id="UP001162640"/>
    </source>
</evidence>
<protein>
    <submittedName>
        <fullName evidence="2">Uncharacterized protein</fullName>
    </submittedName>
</protein>
<evidence type="ECO:0000256" key="1">
    <source>
        <dbReference type="SAM" id="MobiDB-lite"/>
    </source>
</evidence>
<comment type="caution">
    <text evidence="2">The sequence shown here is derived from an EMBL/GenBank/DDBJ whole genome shotgun (WGS) entry which is preliminary data.</text>
</comment>
<reference evidence="3" key="1">
    <citation type="journal article" date="2023" name="Commun. Biol.">
        <title>Genome analysis of Parmales, the sister group of diatoms, reveals the evolutionary specialization of diatoms from phago-mixotrophs to photoautotrophs.</title>
        <authorList>
            <person name="Ban H."/>
            <person name="Sato S."/>
            <person name="Yoshikawa S."/>
            <person name="Yamada K."/>
            <person name="Nakamura Y."/>
            <person name="Ichinomiya M."/>
            <person name="Sato N."/>
            <person name="Blanc-Mathieu R."/>
            <person name="Endo H."/>
            <person name="Kuwata A."/>
            <person name="Ogata H."/>
        </authorList>
    </citation>
    <scope>NUCLEOTIDE SEQUENCE [LARGE SCALE GENOMIC DNA]</scope>
</reference>